<dbReference type="InterPro" id="IPR000477">
    <property type="entry name" value="RT_dom"/>
</dbReference>
<dbReference type="Pfam" id="PF00098">
    <property type="entry name" value="zf-CCHC"/>
    <property type="match status" value="1"/>
</dbReference>
<feature type="domain" description="CCHC-type" evidence="2">
    <location>
        <begin position="57"/>
        <end position="72"/>
    </location>
</feature>
<dbReference type="InterPro" id="IPR001878">
    <property type="entry name" value="Znf_CCHC"/>
</dbReference>
<dbReference type="PROSITE" id="PS50158">
    <property type="entry name" value="ZF_CCHC"/>
    <property type="match status" value="1"/>
</dbReference>
<dbReference type="InterPro" id="IPR052055">
    <property type="entry name" value="Hepadnavirus_pol/RT"/>
</dbReference>
<dbReference type="AlphaFoldDB" id="A0A1D1VGW3"/>
<keyword evidence="5" id="KW-1185">Reference proteome</keyword>
<organism evidence="4 5">
    <name type="scientific">Ramazzottius varieornatus</name>
    <name type="common">Water bear</name>
    <name type="synonym">Tardigrade</name>
    <dbReference type="NCBI Taxonomy" id="947166"/>
    <lineage>
        <taxon>Eukaryota</taxon>
        <taxon>Metazoa</taxon>
        <taxon>Ecdysozoa</taxon>
        <taxon>Tardigrada</taxon>
        <taxon>Eutardigrada</taxon>
        <taxon>Parachela</taxon>
        <taxon>Hypsibioidea</taxon>
        <taxon>Ramazzottiidae</taxon>
        <taxon>Ramazzottius</taxon>
    </lineage>
</organism>
<dbReference type="SMART" id="SM00343">
    <property type="entry name" value="ZnF_C2HC"/>
    <property type="match status" value="1"/>
</dbReference>
<dbReference type="PANTHER" id="PTHR33050">
    <property type="entry name" value="REVERSE TRANSCRIPTASE DOMAIN-CONTAINING PROTEIN"/>
    <property type="match status" value="1"/>
</dbReference>
<dbReference type="SUPFAM" id="SSF56672">
    <property type="entry name" value="DNA/RNA polymerases"/>
    <property type="match status" value="1"/>
</dbReference>
<keyword evidence="1" id="KW-0863">Zinc-finger</keyword>
<feature type="domain" description="Reverse transcriptase" evidence="3">
    <location>
        <begin position="197"/>
        <end position="317"/>
    </location>
</feature>
<dbReference type="PROSITE" id="PS50878">
    <property type="entry name" value="RT_POL"/>
    <property type="match status" value="1"/>
</dbReference>
<dbReference type="GO" id="GO:0003676">
    <property type="term" value="F:nucleic acid binding"/>
    <property type="evidence" value="ECO:0007669"/>
    <property type="project" value="InterPro"/>
</dbReference>
<sequence>MAYDEIHRMYASLDITNYALWTRRHDDSYNQIMLMADQADQLEQSFESSSRSHRLHCTYCDEQGHISRDCPNGGYFNQICRNFSGGYCSDPCQREEITSASAAARTLLPPSAPMKPPLAGTVARNTPLRPEAFQRHLRLHPDRRFVQQLLQAITHRTDIGFQGPERPRFSKNAISAFSHATSLLVTIASEVSKGRCQGPSKSVPFPNFVCNPIGAVPKKNGDVRIILDLSQPTRDSVNSHIDKDDFSLSFPTVDQAVFILNRLGNGAFMAKFDIQSAFRLIPVRKLDHHLLGFKFDNFYYYDTVLSMGCRSSPFWFC</sequence>
<dbReference type="OrthoDB" id="6104769at2759"/>
<gene>
    <name evidence="4" type="primary">RvY_11649</name>
    <name evidence="4" type="synonym">RvY_11649.1</name>
    <name evidence="4" type="ORF">RvY_11649-1</name>
</gene>
<name>A0A1D1VGW3_RAMVA</name>
<dbReference type="STRING" id="947166.A0A1D1VGW3"/>
<dbReference type="PANTHER" id="PTHR33050:SF8">
    <property type="entry name" value="REVERSE TRANSCRIPTASE DOMAIN-CONTAINING PROTEIN"/>
    <property type="match status" value="1"/>
</dbReference>
<dbReference type="InterPro" id="IPR036875">
    <property type="entry name" value="Znf_CCHC_sf"/>
</dbReference>
<evidence type="ECO:0000259" key="3">
    <source>
        <dbReference type="PROSITE" id="PS50878"/>
    </source>
</evidence>
<evidence type="ECO:0008006" key="6">
    <source>
        <dbReference type="Google" id="ProtNLM"/>
    </source>
</evidence>
<proteinExistence type="predicted"/>
<keyword evidence="1" id="KW-0479">Metal-binding</keyword>
<comment type="caution">
    <text evidence="4">The sequence shown here is derived from an EMBL/GenBank/DDBJ whole genome shotgun (WGS) entry which is preliminary data.</text>
</comment>
<dbReference type="Gene3D" id="4.10.60.10">
    <property type="entry name" value="Zinc finger, CCHC-type"/>
    <property type="match status" value="1"/>
</dbReference>
<dbReference type="GO" id="GO:0008270">
    <property type="term" value="F:zinc ion binding"/>
    <property type="evidence" value="ECO:0007669"/>
    <property type="project" value="UniProtKB-KW"/>
</dbReference>
<dbReference type="InterPro" id="IPR043502">
    <property type="entry name" value="DNA/RNA_pol_sf"/>
</dbReference>
<dbReference type="EMBL" id="BDGG01000006">
    <property type="protein sequence ID" value="GAV00860.1"/>
    <property type="molecule type" value="Genomic_DNA"/>
</dbReference>
<keyword evidence="1" id="KW-0862">Zinc</keyword>
<evidence type="ECO:0000313" key="4">
    <source>
        <dbReference type="EMBL" id="GAV00860.1"/>
    </source>
</evidence>
<reference evidence="4 5" key="1">
    <citation type="journal article" date="2016" name="Nat. Commun.">
        <title>Extremotolerant tardigrade genome and improved radiotolerance of human cultured cells by tardigrade-unique protein.</title>
        <authorList>
            <person name="Hashimoto T."/>
            <person name="Horikawa D.D."/>
            <person name="Saito Y."/>
            <person name="Kuwahara H."/>
            <person name="Kozuka-Hata H."/>
            <person name="Shin-I T."/>
            <person name="Minakuchi Y."/>
            <person name="Ohishi K."/>
            <person name="Motoyama A."/>
            <person name="Aizu T."/>
            <person name="Enomoto A."/>
            <person name="Kondo K."/>
            <person name="Tanaka S."/>
            <person name="Hara Y."/>
            <person name="Koshikawa S."/>
            <person name="Sagara H."/>
            <person name="Miura T."/>
            <person name="Yokobori S."/>
            <person name="Miyagawa K."/>
            <person name="Suzuki Y."/>
            <person name="Kubo T."/>
            <person name="Oyama M."/>
            <person name="Kohara Y."/>
            <person name="Fujiyama A."/>
            <person name="Arakawa K."/>
            <person name="Katayama T."/>
            <person name="Toyoda A."/>
            <person name="Kunieda T."/>
        </authorList>
    </citation>
    <scope>NUCLEOTIDE SEQUENCE [LARGE SCALE GENOMIC DNA]</scope>
    <source>
        <strain evidence="4 5">YOKOZUNA-1</strain>
    </source>
</reference>
<accession>A0A1D1VGW3</accession>
<dbReference type="Proteomes" id="UP000186922">
    <property type="component" value="Unassembled WGS sequence"/>
</dbReference>
<evidence type="ECO:0000313" key="5">
    <source>
        <dbReference type="Proteomes" id="UP000186922"/>
    </source>
</evidence>
<evidence type="ECO:0000259" key="2">
    <source>
        <dbReference type="PROSITE" id="PS50158"/>
    </source>
</evidence>
<evidence type="ECO:0000256" key="1">
    <source>
        <dbReference type="PROSITE-ProRule" id="PRU00047"/>
    </source>
</evidence>
<dbReference type="SUPFAM" id="SSF57756">
    <property type="entry name" value="Retrovirus zinc finger-like domains"/>
    <property type="match status" value="1"/>
</dbReference>
<protein>
    <recommendedName>
        <fullName evidence="6">CCHC-type domain-containing protein</fullName>
    </recommendedName>
</protein>